<evidence type="ECO:0000256" key="15">
    <source>
        <dbReference type="ARBA" id="ARBA00038036"/>
    </source>
</evidence>
<dbReference type="GO" id="GO:0005524">
    <property type="term" value="F:ATP binding"/>
    <property type="evidence" value="ECO:0007669"/>
    <property type="project" value="UniProtKB-KW"/>
</dbReference>
<evidence type="ECO:0000256" key="10">
    <source>
        <dbReference type="ARBA" id="ARBA00022741"/>
    </source>
</evidence>
<dbReference type="EMBL" id="LRPY01000105">
    <property type="protein sequence ID" value="KXA21647.1"/>
    <property type="molecule type" value="Genomic_DNA"/>
</dbReference>
<evidence type="ECO:0000256" key="11">
    <source>
        <dbReference type="ARBA" id="ARBA00022777"/>
    </source>
</evidence>
<dbReference type="UniPathway" id="UPA00241">
    <property type="reaction ID" value="UER00352"/>
</dbReference>
<dbReference type="NCBIfam" id="NF009855">
    <property type="entry name" value="PRK13321.1"/>
    <property type="match status" value="1"/>
</dbReference>
<evidence type="ECO:0000256" key="9">
    <source>
        <dbReference type="ARBA" id="ARBA00022679"/>
    </source>
</evidence>
<comment type="catalytic activity">
    <reaction evidence="1">
        <text>(R)-pantothenate + ATP = (R)-4'-phosphopantothenate + ADP + H(+)</text>
        <dbReference type="Rhea" id="RHEA:16373"/>
        <dbReference type="ChEBI" id="CHEBI:10986"/>
        <dbReference type="ChEBI" id="CHEBI:15378"/>
        <dbReference type="ChEBI" id="CHEBI:29032"/>
        <dbReference type="ChEBI" id="CHEBI:30616"/>
        <dbReference type="ChEBI" id="CHEBI:456216"/>
        <dbReference type="EC" id="2.7.1.33"/>
    </reaction>
</comment>
<dbReference type="HAMAP" id="MF_01274">
    <property type="entry name" value="Pantothen_kinase_3"/>
    <property type="match status" value="1"/>
</dbReference>
<comment type="similarity">
    <text evidence="15">Belongs to the type III pantothenate kinase family.</text>
</comment>
<evidence type="ECO:0000256" key="13">
    <source>
        <dbReference type="ARBA" id="ARBA00022958"/>
    </source>
</evidence>
<dbReference type="STRING" id="1408287.GCA_000493815_00030"/>
<evidence type="ECO:0000256" key="7">
    <source>
        <dbReference type="ARBA" id="ARBA00012102"/>
    </source>
</evidence>
<evidence type="ECO:0000256" key="16">
    <source>
        <dbReference type="ARBA" id="ARBA00040883"/>
    </source>
</evidence>
<dbReference type="PATRIC" id="fig|851.8.peg.1104"/>
<evidence type="ECO:0000256" key="8">
    <source>
        <dbReference type="ARBA" id="ARBA00022490"/>
    </source>
</evidence>
<dbReference type="eggNOG" id="COG1521">
    <property type="taxonomic scope" value="Bacteria"/>
</dbReference>
<dbReference type="EC" id="2.7.1.33" evidence="7"/>
<proteinExistence type="inferred from homology"/>
<evidence type="ECO:0000256" key="1">
    <source>
        <dbReference type="ARBA" id="ARBA00001206"/>
    </source>
</evidence>
<keyword evidence="18" id="KW-1185">Reference proteome</keyword>
<evidence type="ECO:0000256" key="3">
    <source>
        <dbReference type="ARBA" id="ARBA00001972"/>
    </source>
</evidence>
<keyword evidence="9" id="KW-0808">Transferase</keyword>
<dbReference type="GO" id="GO:0015937">
    <property type="term" value="P:coenzyme A biosynthetic process"/>
    <property type="evidence" value="ECO:0007669"/>
    <property type="project" value="UniProtKB-UniPathway"/>
</dbReference>
<dbReference type="CDD" id="cd24015">
    <property type="entry name" value="ASKHA_NBD_PanK-III"/>
    <property type="match status" value="1"/>
</dbReference>
<evidence type="ECO:0000256" key="4">
    <source>
        <dbReference type="ARBA" id="ARBA00004496"/>
    </source>
</evidence>
<evidence type="ECO:0000313" key="18">
    <source>
        <dbReference type="Proteomes" id="UP000070401"/>
    </source>
</evidence>
<gene>
    <name evidence="17" type="ORF">HMPREF3221_01103</name>
</gene>
<protein>
    <recommendedName>
        <fullName evidence="16">Type III pantothenate kinase</fullName>
        <ecNumber evidence="7">2.7.1.33</ecNumber>
    </recommendedName>
</protein>
<evidence type="ECO:0000256" key="14">
    <source>
        <dbReference type="ARBA" id="ARBA00022993"/>
    </source>
</evidence>
<organism evidence="17 18">
    <name type="scientific">Fusobacterium nucleatum</name>
    <dbReference type="NCBI Taxonomy" id="851"/>
    <lineage>
        <taxon>Bacteria</taxon>
        <taxon>Fusobacteriati</taxon>
        <taxon>Fusobacteriota</taxon>
        <taxon>Fusobacteriia</taxon>
        <taxon>Fusobacteriales</taxon>
        <taxon>Fusobacteriaceae</taxon>
        <taxon>Fusobacterium</taxon>
    </lineage>
</organism>
<evidence type="ECO:0000313" key="17">
    <source>
        <dbReference type="EMBL" id="KXA21647.1"/>
    </source>
</evidence>
<dbReference type="PANTHER" id="PTHR34265:SF1">
    <property type="entry name" value="TYPE III PANTOTHENATE KINASE"/>
    <property type="match status" value="1"/>
</dbReference>
<dbReference type="Gene3D" id="3.30.420.40">
    <property type="match status" value="2"/>
</dbReference>
<name>A0A133NZE9_FUSNU</name>
<comment type="cofactor">
    <cofactor evidence="2">
        <name>K(+)</name>
        <dbReference type="ChEBI" id="CHEBI:29103"/>
    </cofactor>
</comment>
<comment type="caution">
    <text evidence="17">The sequence shown here is derived from an EMBL/GenBank/DDBJ whole genome shotgun (WGS) entry which is preliminary data.</text>
</comment>
<dbReference type="Pfam" id="PF03309">
    <property type="entry name" value="Pan_kinase"/>
    <property type="match status" value="1"/>
</dbReference>
<evidence type="ECO:0000256" key="2">
    <source>
        <dbReference type="ARBA" id="ARBA00001958"/>
    </source>
</evidence>
<feature type="non-terminal residue" evidence="17">
    <location>
        <position position="1"/>
    </location>
</feature>
<comment type="subcellular location">
    <subcellularLocation>
        <location evidence="4">Cytoplasm</location>
    </subcellularLocation>
</comment>
<dbReference type="SUPFAM" id="SSF53067">
    <property type="entry name" value="Actin-like ATPase domain"/>
    <property type="match status" value="2"/>
</dbReference>
<dbReference type="InterPro" id="IPR043129">
    <property type="entry name" value="ATPase_NBD"/>
</dbReference>
<keyword evidence="13" id="KW-0630">Potassium</keyword>
<dbReference type="InterPro" id="IPR004619">
    <property type="entry name" value="Type_III_PanK"/>
</dbReference>
<evidence type="ECO:0000256" key="12">
    <source>
        <dbReference type="ARBA" id="ARBA00022840"/>
    </source>
</evidence>
<keyword evidence="14" id="KW-0173">Coenzyme A biosynthesis</keyword>
<evidence type="ECO:0000256" key="6">
    <source>
        <dbReference type="ARBA" id="ARBA00011738"/>
    </source>
</evidence>
<sequence>LLKTISHPIHIKNYYYFYNIDNINIYIYNEKNYYYKFIIKELKMIIGIDIGNTHIVTGIYDDEGKLISTFRIATNDKMTEDEYFSYFNNITKYNNVSIEKVNAVLVSSVVPNIIITFQFFARKYFKVEAIIVDLEKKLPFTFAKGLNYIGFGADRIIDITEAMQKYPDKNLVIFDFGTATTYDVLKKGVYIGGGILPGIEMSINALYGNTAKLPRVKFTTPSSVLGTDTMKQIQAAIFFGYAGQIKHIIKKIDEELNEEIFVLATGGLGKILSAEIDEIDEYDANLSLKGLYTLYQLNK</sequence>
<evidence type="ECO:0000256" key="5">
    <source>
        <dbReference type="ARBA" id="ARBA00005225"/>
    </source>
</evidence>
<dbReference type="PANTHER" id="PTHR34265">
    <property type="entry name" value="TYPE III PANTOTHENATE KINASE"/>
    <property type="match status" value="1"/>
</dbReference>
<comment type="subunit">
    <text evidence="6">Homodimer.</text>
</comment>
<keyword evidence="10" id="KW-0547">Nucleotide-binding</keyword>
<keyword evidence="8" id="KW-0963">Cytoplasm</keyword>
<dbReference type="GO" id="GO:0005737">
    <property type="term" value="C:cytoplasm"/>
    <property type="evidence" value="ECO:0007669"/>
    <property type="project" value="UniProtKB-SubCell"/>
</dbReference>
<keyword evidence="12" id="KW-0067">ATP-binding</keyword>
<keyword evidence="11 17" id="KW-0418">Kinase</keyword>
<accession>A0A133NZE9</accession>
<dbReference type="NCBIfam" id="NF009848">
    <property type="entry name" value="PRK13318.1-6"/>
    <property type="match status" value="1"/>
</dbReference>
<dbReference type="Proteomes" id="UP000070401">
    <property type="component" value="Unassembled WGS sequence"/>
</dbReference>
<dbReference type="GO" id="GO:0004594">
    <property type="term" value="F:pantothenate kinase activity"/>
    <property type="evidence" value="ECO:0007669"/>
    <property type="project" value="UniProtKB-EC"/>
</dbReference>
<reference evidence="18" key="1">
    <citation type="submission" date="2016-01" db="EMBL/GenBank/DDBJ databases">
        <authorList>
            <person name="Mitreva M."/>
            <person name="Pepin K.H."/>
            <person name="Mihindukulasuriya K.A."/>
            <person name="Fulton R."/>
            <person name="Fronick C."/>
            <person name="O'Laughlin M."/>
            <person name="Miner T."/>
            <person name="Herter B."/>
            <person name="Rosa B.A."/>
            <person name="Cordes M."/>
            <person name="Tomlinson C."/>
            <person name="Wollam A."/>
            <person name="Palsikar V.B."/>
            <person name="Mardis E.R."/>
            <person name="Wilson R.K."/>
        </authorList>
    </citation>
    <scope>NUCLEOTIDE SEQUENCE [LARGE SCALE GENOMIC DNA]</scope>
    <source>
        <strain evidence="18">MJR7757B</strain>
    </source>
</reference>
<dbReference type="NCBIfam" id="TIGR00671">
    <property type="entry name" value="baf"/>
    <property type="match status" value="1"/>
</dbReference>
<comment type="cofactor">
    <cofactor evidence="3">
        <name>NH4(+)</name>
        <dbReference type="ChEBI" id="CHEBI:28938"/>
    </cofactor>
</comment>
<comment type="pathway">
    <text evidence="5">Cofactor biosynthesis; coenzyme A biosynthesis; CoA from (R)-pantothenate: step 1/5.</text>
</comment>
<dbReference type="AlphaFoldDB" id="A0A133NZE9"/>